<dbReference type="HOGENOM" id="CLU_705549_0_0_9"/>
<accession>U4TST7</accession>
<dbReference type="Pfam" id="PF01510">
    <property type="entry name" value="Amidase_2"/>
    <property type="match status" value="1"/>
</dbReference>
<evidence type="ECO:0000259" key="2">
    <source>
        <dbReference type="SMART" id="SM00644"/>
    </source>
</evidence>
<protein>
    <submittedName>
        <fullName evidence="3">Atl</fullName>
    </submittedName>
</protein>
<dbReference type="GO" id="GO:0008745">
    <property type="term" value="F:N-acetylmuramoyl-L-alanine amidase activity"/>
    <property type="evidence" value="ECO:0007669"/>
    <property type="project" value="InterPro"/>
</dbReference>
<dbReference type="InterPro" id="IPR036505">
    <property type="entry name" value="Amidase/PGRP_sf"/>
</dbReference>
<keyword evidence="1" id="KW-0732">Signal</keyword>
<dbReference type="InterPro" id="IPR002502">
    <property type="entry name" value="Amidase_domain"/>
</dbReference>
<reference evidence="4" key="1">
    <citation type="journal article" date="2013" name="Genome Announc.">
        <title>Whole-Genome Sequencing of Lactobacillus shenzhenensis Strain LY-73T.</title>
        <authorList>
            <person name="Lin Z."/>
            <person name="Liu Z."/>
            <person name="Yang R."/>
            <person name="Zou Y."/>
            <person name="Wan D."/>
            <person name="Chen J."/>
            <person name="Guo M."/>
            <person name="Zhao J."/>
            <person name="Fang C."/>
            <person name="Yang R."/>
            <person name="Liu F."/>
        </authorList>
    </citation>
    <scope>NUCLEOTIDE SEQUENCE [LARGE SCALE GENOMIC DNA]</scope>
    <source>
        <strain evidence="4">LY-73</strain>
    </source>
</reference>
<dbReference type="Gene3D" id="3.40.80.10">
    <property type="entry name" value="Peptidoglycan recognition protein-like"/>
    <property type="match status" value="1"/>
</dbReference>
<dbReference type="CDD" id="cd06583">
    <property type="entry name" value="PGRP"/>
    <property type="match status" value="1"/>
</dbReference>
<feature type="chain" id="PRO_5038528413" evidence="1">
    <location>
        <begin position="26"/>
        <end position="393"/>
    </location>
</feature>
<dbReference type="SUPFAM" id="SSF55846">
    <property type="entry name" value="N-acetylmuramoyl-L-alanine amidase-like"/>
    <property type="match status" value="1"/>
</dbReference>
<evidence type="ECO:0000256" key="1">
    <source>
        <dbReference type="SAM" id="SignalP"/>
    </source>
</evidence>
<dbReference type="EMBL" id="KI271596">
    <property type="protein sequence ID" value="ERL64542.1"/>
    <property type="molecule type" value="Genomic_DNA"/>
</dbReference>
<dbReference type="SMART" id="SM00644">
    <property type="entry name" value="Ami_2"/>
    <property type="match status" value="1"/>
</dbReference>
<dbReference type="STRING" id="1231336.L248_0837"/>
<dbReference type="GO" id="GO:0009253">
    <property type="term" value="P:peptidoglycan catabolic process"/>
    <property type="evidence" value="ECO:0007669"/>
    <property type="project" value="InterPro"/>
</dbReference>
<name>U4TST7_9LACO</name>
<organism evidence="3 4">
    <name type="scientific">Schleiferilactobacillus shenzhenensis LY-73</name>
    <dbReference type="NCBI Taxonomy" id="1231336"/>
    <lineage>
        <taxon>Bacteria</taxon>
        <taxon>Bacillati</taxon>
        <taxon>Bacillota</taxon>
        <taxon>Bacilli</taxon>
        <taxon>Lactobacillales</taxon>
        <taxon>Lactobacillaceae</taxon>
        <taxon>Schleiferilactobacillus</taxon>
    </lineage>
</organism>
<proteinExistence type="predicted"/>
<gene>
    <name evidence="3" type="ORF">L248_0837</name>
</gene>
<evidence type="ECO:0000313" key="4">
    <source>
        <dbReference type="Proteomes" id="UP000030647"/>
    </source>
</evidence>
<feature type="domain" description="N-acetylmuramoyl-L-alanine amidase" evidence="2">
    <location>
        <begin position="71"/>
        <end position="211"/>
    </location>
</feature>
<dbReference type="Proteomes" id="UP000030647">
    <property type="component" value="Unassembled WGS sequence"/>
</dbReference>
<feature type="signal peptide" evidence="1">
    <location>
        <begin position="1"/>
        <end position="25"/>
    </location>
</feature>
<dbReference type="eggNOG" id="COG5632">
    <property type="taxonomic scope" value="Bacteria"/>
</dbReference>
<evidence type="ECO:0000313" key="3">
    <source>
        <dbReference type="EMBL" id="ERL64542.1"/>
    </source>
</evidence>
<keyword evidence="4" id="KW-1185">Reference proteome</keyword>
<dbReference type="AlphaFoldDB" id="U4TST7"/>
<sequence length="393" mass="43971">MRGEIILKKRGLLLSLACAAVLAVAAVPQMAQHWSYTSEALIQPVAVTNQFINDQHFADPTITTKQTTFTHWLPYRHGVGKPEGVVIHETSDPDMPLNEEVERMQTQWVKRQAYVHAFVDHTGVVNIHPTDYGVWGAGPAANARFIQIELVEEHTAEDFAHSINNDAYYVATLLKHYGLPATLAEHTGQGTIWSHNAVTQFLGGTTHTDPTAYFASWHYSMDQFAALVQQKLAVLNNGGTAPTTKRVVQVQNRIGVPLWNGYGANRTYAGRYLGNNTRWLINDQQFADGHYWYKIGANQWIEDTDTSWPNGYGNSQNASSKVITIKYFAGQSIALWNGYGADRQFSGRYLKDGTRWQATKQVYAGGEYWYQVAPNQWVEGNYTDSPAGLTALR</sequence>
<dbReference type="OrthoDB" id="9816557at2"/>